<dbReference type="EMBL" id="JABKKE010000013">
    <property type="protein sequence ID" value="NPE14413.1"/>
    <property type="molecule type" value="Genomic_DNA"/>
</dbReference>
<keyword evidence="3" id="KW-1185">Reference proteome</keyword>
<evidence type="ECO:0000313" key="3">
    <source>
        <dbReference type="Proteomes" id="UP001193734"/>
    </source>
</evidence>
<reference evidence="2 3" key="1">
    <citation type="submission" date="2020-05" db="EMBL/GenBank/DDBJ databases">
        <title>Distinct polysaccharide utilization as determinants for interspecies competition between intestinal Prevotella spp.</title>
        <authorList>
            <person name="Galvez E.J.C."/>
            <person name="Iljazovic A."/>
            <person name="Strowig T."/>
        </authorList>
    </citation>
    <scope>NUCLEOTIDE SEQUENCE [LARGE SCALE GENOMIC DNA]</scope>
    <source>
        <strain evidence="2 3">PROD</strain>
    </source>
</reference>
<dbReference type="Proteomes" id="UP001193734">
    <property type="component" value="Unassembled WGS sequence"/>
</dbReference>
<protein>
    <recommendedName>
        <fullName evidence="4">Cell division protein FtsL</fullName>
    </recommendedName>
</protein>
<feature type="transmembrane region" description="Helical" evidence="1">
    <location>
        <begin position="49"/>
        <end position="67"/>
    </location>
</feature>
<keyword evidence="1" id="KW-0472">Membrane</keyword>
<evidence type="ECO:0008006" key="4">
    <source>
        <dbReference type="Google" id="ProtNLM"/>
    </source>
</evidence>
<keyword evidence="1" id="KW-1133">Transmembrane helix</keyword>
<dbReference type="Pfam" id="PF19579">
    <property type="entry name" value="FtsL_2"/>
    <property type="match status" value="1"/>
</dbReference>
<organism evidence="2 3">
    <name type="scientific">Xylanibacter rodentium</name>
    <dbReference type="NCBI Taxonomy" id="2736289"/>
    <lineage>
        <taxon>Bacteria</taxon>
        <taxon>Pseudomonadati</taxon>
        <taxon>Bacteroidota</taxon>
        <taxon>Bacteroidia</taxon>
        <taxon>Bacteroidales</taxon>
        <taxon>Prevotellaceae</taxon>
        <taxon>Xylanibacter</taxon>
    </lineage>
</organism>
<proteinExistence type="predicted"/>
<evidence type="ECO:0000256" key="1">
    <source>
        <dbReference type="SAM" id="Phobius"/>
    </source>
</evidence>
<gene>
    <name evidence="2" type="ORF">HPS55_08755</name>
</gene>
<evidence type="ECO:0000313" key="2">
    <source>
        <dbReference type="EMBL" id="NPE14413.1"/>
    </source>
</evidence>
<comment type="caution">
    <text evidence="2">The sequence shown here is derived from an EMBL/GenBank/DDBJ whole genome shotgun (WGS) entry which is preliminary data.</text>
</comment>
<accession>A0ABX2AYC6</accession>
<name>A0ABX2AYC6_9BACT</name>
<sequence length="135" mass="15390">MPLQPESPKETALQILKENAKEDDPKPSASLTFKKIIGGDILSADIVRSQIWLFVLIVVFTIVYVAFRYQCQQDMIAIDKLENELKDAKYKALSSSSTLTERCRESHVLELLKNRNDSLLRPSDQPPYIINVPEK</sequence>
<dbReference type="InterPro" id="IPR045755">
    <property type="entry name" value="FtsL-like"/>
</dbReference>
<keyword evidence="1" id="KW-0812">Transmembrane</keyword>